<gene>
    <name evidence="1" type="ORF">ACFSFW_10095</name>
</gene>
<organism evidence="1 2">
    <name type="scientific">Fredinandcohnia salidurans</name>
    <dbReference type="NCBI Taxonomy" id="2595041"/>
    <lineage>
        <taxon>Bacteria</taxon>
        <taxon>Bacillati</taxon>
        <taxon>Bacillota</taxon>
        <taxon>Bacilli</taxon>
        <taxon>Bacillales</taxon>
        <taxon>Bacillaceae</taxon>
        <taxon>Fredinandcohnia</taxon>
    </lineage>
</organism>
<dbReference type="EMBL" id="JBHUEK010000015">
    <property type="protein sequence ID" value="MFD1779017.1"/>
    <property type="molecule type" value="Genomic_DNA"/>
</dbReference>
<evidence type="ECO:0000313" key="2">
    <source>
        <dbReference type="Proteomes" id="UP001597227"/>
    </source>
</evidence>
<evidence type="ECO:0000313" key="1">
    <source>
        <dbReference type="EMBL" id="MFD1779017.1"/>
    </source>
</evidence>
<proteinExistence type="predicted"/>
<comment type="caution">
    <text evidence="1">The sequence shown here is derived from an EMBL/GenBank/DDBJ whole genome shotgun (WGS) entry which is preliminary data.</text>
</comment>
<reference evidence="2" key="1">
    <citation type="journal article" date="2019" name="Int. J. Syst. Evol. Microbiol.">
        <title>The Global Catalogue of Microorganisms (GCM) 10K type strain sequencing project: providing services to taxonomists for standard genome sequencing and annotation.</title>
        <authorList>
            <consortium name="The Broad Institute Genomics Platform"/>
            <consortium name="The Broad Institute Genome Sequencing Center for Infectious Disease"/>
            <person name="Wu L."/>
            <person name="Ma J."/>
        </authorList>
    </citation>
    <scope>NUCLEOTIDE SEQUENCE [LARGE SCALE GENOMIC DNA]</scope>
    <source>
        <strain evidence="2">CCUG 15531</strain>
    </source>
</reference>
<dbReference type="Proteomes" id="UP001597227">
    <property type="component" value="Unassembled WGS sequence"/>
</dbReference>
<accession>A0ABW4MNU1</accession>
<sequence length="45" mass="5224">MFKGFMNKFRSFSKEDCCSITIEEVKDEKMQDVAECCDNQQSCCS</sequence>
<name>A0ABW4MNU1_9BACI</name>
<dbReference type="RefSeq" id="WP_388037669.1">
    <property type="nucleotide sequence ID" value="NZ_JBHUEK010000015.1"/>
</dbReference>
<protein>
    <submittedName>
        <fullName evidence="1">Uncharacterized protein</fullName>
    </submittedName>
</protein>
<keyword evidence="2" id="KW-1185">Reference proteome</keyword>